<organism evidence="2 3">
    <name type="scientific">Cereibacter sphaeroides (strain ATCC 17023 / DSM 158 / JCM 6121 / CCUG 31486 / LMG 2827 / NBRC 12203 / NCIMB 8253 / ATH 2.4.1.)</name>
    <name type="common">Rhodobacter sphaeroides</name>
    <dbReference type="NCBI Taxonomy" id="272943"/>
    <lineage>
        <taxon>Bacteria</taxon>
        <taxon>Pseudomonadati</taxon>
        <taxon>Pseudomonadota</taxon>
        <taxon>Alphaproteobacteria</taxon>
        <taxon>Rhodobacterales</taxon>
        <taxon>Paracoccaceae</taxon>
        <taxon>Cereibacter</taxon>
    </lineage>
</organism>
<dbReference type="EnsemblBacteria" id="AGY32489">
    <property type="protein sequence ID" value="AGY32489"/>
    <property type="gene ID" value="RSP_7655"/>
</dbReference>
<proteinExistence type="predicted"/>
<name>U5NRJ2_CERS4</name>
<evidence type="ECO:0000256" key="1">
    <source>
        <dbReference type="SAM" id="MobiDB-lite"/>
    </source>
</evidence>
<feature type="region of interest" description="Disordered" evidence="1">
    <location>
        <begin position="1"/>
        <end position="20"/>
    </location>
</feature>
<dbReference type="KEGG" id="rsp:RSP_7655"/>
<geneLocation type="plasmid" evidence="3">
    <name>pRS241c</name>
</geneLocation>
<keyword evidence="2" id="KW-0614">Plasmid</keyword>
<feature type="compositionally biased region" description="Basic residues" evidence="1">
    <location>
        <begin position="1"/>
        <end position="10"/>
    </location>
</feature>
<accession>U5NRJ2</accession>
<keyword evidence="3" id="KW-1185">Reference proteome</keyword>
<evidence type="ECO:0000313" key="2">
    <source>
        <dbReference type="EMBL" id="AGY32489.1"/>
    </source>
</evidence>
<reference evidence="3" key="1">
    <citation type="submission" date="2005-09" db="EMBL/GenBank/DDBJ databases">
        <title>Complete sequence of plasmid C of Rhodobacter sphaeroides 2.4.1.</title>
        <authorList>
            <person name="Copeland A."/>
            <person name="Lucas S."/>
            <person name="Lapidus A."/>
            <person name="Barry K."/>
            <person name="Detter J.C."/>
            <person name="Glavina T."/>
            <person name="Hammon N."/>
            <person name="Israni S."/>
            <person name="Pitluck S."/>
            <person name="Richardson P."/>
            <person name="Mackenzie C."/>
            <person name="Choudhary M."/>
            <person name="Larimer F."/>
            <person name="Hauser L.J."/>
            <person name="Land M."/>
            <person name="Donohue T.J."/>
            <person name="Kaplan S."/>
        </authorList>
    </citation>
    <scope>NUCLEOTIDE SEQUENCE [LARGE SCALE GENOMIC DNA]</scope>
    <source>
        <strain evidence="3">ATCC 17023 / DSM 158 / JCM 6121 / CCUG 31486 / LMG 2827 / NBRC 12203 / NCIMB 8253 / ATH 2.4.1.</strain>
        <plasmid evidence="3">pRS241c</plasmid>
    </source>
</reference>
<evidence type="ECO:0000313" key="3">
    <source>
        <dbReference type="Proteomes" id="UP000002703"/>
    </source>
</evidence>
<protein>
    <submittedName>
        <fullName evidence="2">Uncharacterized protein</fullName>
    </submittedName>
</protein>
<sequence>MDRSHQRKTSMSRIIPLPPKPAPALHLAAANENPGGATEATIALRSLVTVIARDHAPACA</sequence>
<dbReference type="AlphaFoldDB" id="U5NRJ2"/>
<gene>
    <name evidence="2" type="ORF">RSP_7655</name>
</gene>
<dbReference type="Proteomes" id="UP000002703">
    <property type="component" value="Plasmid C"/>
</dbReference>
<dbReference type="EMBL" id="CP000146">
    <property type="protein sequence ID" value="AGY32489.1"/>
    <property type="molecule type" value="Genomic_DNA"/>
</dbReference>